<keyword evidence="3" id="KW-0067">ATP-binding</keyword>
<keyword evidence="2" id="KW-0547">Nucleotide-binding</keyword>
<evidence type="ECO:0000313" key="5">
    <source>
        <dbReference type="EMBL" id="GGC38954.1"/>
    </source>
</evidence>
<evidence type="ECO:0000259" key="4">
    <source>
        <dbReference type="SMART" id="SM00382"/>
    </source>
</evidence>
<evidence type="ECO:0000256" key="2">
    <source>
        <dbReference type="ARBA" id="ARBA00022741"/>
    </source>
</evidence>
<dbReference type="Pfam" id="PF00004">
    <property type="entry name" value="AAA"/>
    <property type="match status" value="1"/>
</dbReference>
<sequence length="438" mass="49699">MLLLEDLKCLDLLIKTRLQELQLGYSIGGGTVYENYNDFPDDPYAKLLAKAGLNSYERTILILALACYIKPEVLDALFARNEKTNSNYTQLGGKTSQNTSAFLPTGETAVFLCGGHQLEVRISFQKAFDADQPLYRYNLVHLQPVPDGEPPLSGRIVPTEECLQYIISGKEFKPTYNSNFPAQLLSTPLDWEDLVLPYDTHEALNELDAWLGHHHDLTNMPQISKKFKRGYRALFHGPSGTGKTLTASLLGKKYELDVYHIDLSMMVSKYIGETEKNLKSVFDIAENKGWILFFDEADALFGKRTSTQSSNDRYANQEISYLLQRIEDYPGLIVLASNLKANMDKAFLRRFQSIVYFPVPATEERYLLWQKAFVDGLQLNKEINLRELAKAYEITGAAIGNILRYCTLMSLKRNSKMISEDDLLDGIRRELAKEGKII</sequence>
<dbReference type="EMBL" id="BMEC01000008">
    <property type="protein sequence ID" value="GGC38954.1"/>
    <property type="molecule type" value="Genomic_DNA"/>
</dbReference>
<proteinExistence type="inferred from homology"/>
<protein>
    <recommendedName>
        <fullName evidence="4">AAA+ ATPase domain-containing protein</fullName>
    </recommendedName>
</protein>
<dbReference type="InterPro" id="IPR027417">
    <property type="entry name" value="P-loop_NTPase"/>
</dbReference>
<dbReference type="SMART" id="SM00382">
    <property type="entry name" value="AAA"/>
    <property type="match status" value="1"/>
</dbReference>
<evidence type="ECO:0000256" key="1">
    <source>
        <dbReference type="ARBA" id="ARBA00006914"/>
    </source>
</evidence>
<dbReference type="InterPro" id="IPR050221">
    <property type="entry name" value="26S_Proteasome_ATPase"/>
</dbReference>
<reference evidence="6" key="1">
    <citation type="journal article" date="2019" name="Int. J. Syst. Evol. Microbiol.">
        <title>The Global Catalogue of Microorganisms (GCM) 10K type strain sequencing project: providing services to taxonomists for standard genome sequencing and annotation.</title>
        <authorList>
            <consortium name="The Broad Institute Genomics Platform"/>
            <consortium name="The Broad Institute Genome Sequencing Center for Infectious Disease"/>
            <person name="Wu L."/>
            <person name="Ma J."/>
        </authorList>
    </citation>
    <scope>NUCLEOTIDE SEQUENCE [LARGE SCALE GENOMIC DNA]</scope>
    <source>
        <strain evidence="6">CGMCC 1.10832</strain>
    </source>
</reference>
<dbReference type="Proteomes" id="UP000636010">
    <property type="component" value="Unassembled WGS sequence"/>
</dbReference>
<dbReference type="InterPro" id="IPR003959">
    <property type="entry name" value="ATPase_AAA_core"/>
</dbReference>
<gene>
    <name evidence="5" type="ORF">GCM10011506_25480</name>
</gene>
<evidence type="ECO:0000313" key="6">
    <source>
        <dbReference type="Proteomes" id="UP000636010"/>
    </source>
</evidence>
<evidence type="ECO:0000256" key="3">
    <source>
        <dbReference type="ARBA" id="ARBA00022840"/>
    </source>
</evidence>
<feature type="domain" description="AAA+ ATPase" evidence="4">
    <location>
        <begin position="229"/>
        <end position="361"/>
    </location>
</feature>
<comment type="caution">
    <text evidence="5">The sequence shown here is derived from an EMBL/GenBank/DDBJ whole genome shotgun (WGS) entry which is preliminary data.</text>
</comment>
<organism evidence="5 6">
    <name type="scientific">Marivirga lumbricoides</name>
    <dbReference type="NCBI Taxonomy" id="1046115"/>
    <lineage>
        <taxon>Bacteria</taxon>
        <taxon>Pseudomonadati</taxon>
        <taxon>Bacteroidota</taxon>
        <taxon>Cytophagia</taxon>
        <taxon>Cytophagales</taxon>
        <taxon>Marivirgaceae</taxon>
        <taxon>Marivirga</taxon>
    </lineage>
</organism>
<keyword evidence="6" id="KW-1185">Reference proteome</keyword>
<dbReference type="CDD" id="cd19481">
    <property type="entry name" value="RecA-like_protease"/>
    <property type="match status" value="1"/>
</dbReference>
<dbReference type="PANTHER" id="PTHR23073">
    <property type="entry name" value="26S PROTEASOME REGULATORY SUBUNIT"/>
    <property type="match status" value="1"/>
</dbReference>
<dbReference type="RefSeq" id="WP_188463997.1">
    <property type="nucleotide sequence ID" value="NZ_BAABHU010000008.1"/>
</dbReference>
<dbReference type="InterPro" id="IPR003593">
    <property type="entry name" value="AAA+_ATPase"/>
</dbReference>
<name>A0ABQ1MFQ0_9BACT</name>
<dbReference type="SUPFAM" id="SSF52540">
    <property type="entry name" value="P-loop containing nucleoside triphosphate hydrolases"/>
    <property type="match status" value="1"/>
</dbReference>
<accession>A0ABQ1MFQ0</accession>
<dbReference type="Gene3D" id="3.40.50.300">
    <property type="entry name" value="P-loop containing nucleotide triphosphate hydrolases"/>
    <property type="match status" value="1"/>
</dbReference>
<comment type="similarity">
    <text evidence="1">Belongs to the AAA ATPase family.</text>
</comment>